<sequence length="128" mass="14208">MSFLFLGIPYIFIGLSRGHIVDEENGLPLGHAAITAEKIFSALETKRGHISLRVRHNLGDAGLIRQPFDKYTATSALGAVDPPNFSSSLVRIFFSSPCKKGSPRSSGRPRIYTDHQKHEYEELALGRR</sequence>
<dbReference type="Proteomes" id="UP000054549">
    <property type="component" value="Unassembled WGS sequence"/>
</dbReference>
<proteinExistence type="predicted"/>
<keyword evidence="2" id="KW-0732">Signal</keyword>
<keyword evidence="4" id="KW-1185">Reference proteome</keyword>
<feature type="region of interest" description="Disordered" evidence="1">
    <location>
        <begin position="97"/>
        <end position="128"/>
    </location>
</feature>
<dbReference type="HOGENOM" id="CLU_1959006_0_0_1"/>
<dbReference type="AlphaFoldDB" id="A0A0C2THS8"/>
<name>A0A0C2THS8_AMAMK</name>
<organism evidence="3 4">
    <name type="scientific">Amanita muscaria (strain Koide BX008)</name>
    <dbReference type="NCBI Taxonomy" id="946122"/>
    <lineage>
        <taxon>Eukaryota</taxon>
        <taxon>Fungi</taxon>
        <taxon>Dikarya</taxon>
        <taxon>Basidiomycota</taxon>
        <taxon>Agaricomycotina</taxon>
        <taxon>Agaricomycetes</taxon>
        <taxon>Agaricomycetidae</taxon>
        <taxon>Agaricales</taxon>
        <taxon>Pluteineae</taxon>
        <taxon>Amanitaceae</taxon>
        <taxon>Amanita</taxon>
    </lineage>
</organism>
<feature type="compositionally biased region" description="Basic and acidic residues" evidence="1">
    <location>
        <begin position="111"/>
        <end position="128"/>
    </location>
</feature>
<feature type="signal peptide" evidence="2">
    <location>
        <begin position="1"/>
        <end position="18"/>
    </location>
</feature>
<evidence type="ECO:0000256" key="2">
    <source>
        <dbReference type="SAM" id="SignalP"/>
    </source>
</evidence>
<evidence type="ECO:0000313" key="4">
    <source>
        <dbReference type="Proteomes" id="UP000054549"/>
    </source>
</evidence>
<dbReference type="InParanoid" id="A0A0C2THS8"/>
<evidence type="ECO:0000256" key="1">
    <source>
        <dbReference type="SAM" id="MobiDB-lite"/>
    </source>
</evidence>
<dbReference type="EMBL" id="KN818236">
    <property type="protein sequence ID" value="KIL66484.1"/>
    <property type="molecule type" value="Genomic_DNA"/>
</dbReference>
<feature type="chain" id="PRO_5002156094" evidence="2">
    <location>
        <begin position="19"/>
        <end position="128"/>
    </location>
</feature>
<accession>A0A0C2THS8</accession>
<reference evidence="3 4" key="1">
    <citation type="submission" date="2014-04" db="EMBL/GenBank/DDBJ databases">
        <title>Evolutionary Origins and Diversification of the Mycorrhizal Mutualists.</title>
        <authorList>
            <consortium name="DOE Joint Genome Institute"/>
            <consortium name="Mycorrhizal Genomics Consortium"/>
            <person name="Kohler A."/>
            <person name="Kuo A."/>
            <person name="Nagy L.G."/>
            <person name="Floudas D."/>
            <person name="Copeland A."/>
            <person name="Barry K.W."/>
            <person name="Cichocki N."/>
            <person name="Veneault-Fourrey C."/>
            <person name="LaButti K."/>
            <person name="Lindquist E.A."/>
            <person name="Lipzen A."/>
            <person name="Lundell T."/>
            <person name="Morin E."/>
            <person name="Murat C."/>
            <person name="Riley R."/>
            <person name="Ohm R."/>
            <person name="Sun H."/>
            <person name="Tunlid A."/>
            <person name="Henrissat B."/>
            <person name="Grigoriev I.V."/>
            <person name="Hibbett D.S."/>
            <person name="Martin F."/>
        </authorList>
    </citation>
    <scope>NUCLEOTIDE SEQUENCE [LARGE SCALE GENOMIC DNA]</scope>
    <source>
        <strain evidence="3 4">Koide BX008</strain>
    </source>
</reference>
<gene>
    <name evidence="3" type="ORF">M378DRAFT_10157</name>
</gene>
<protein>
    <submittedName>
        <fullName evidence="3">Uncharacterized protein</fullName>
    </submittedName>
</protein>
<evidence type="ECO:0000313" key="3">
    <source>
        <dbReference type="EMBL" id="KIL66484.1"/>
    </source>
</evidence>